<evidence type="ECO:0000256" key="1">
    <source>
        <dbReference type="SAM" id="MobiDB-lite"/>
    </source>
</evidence>
<evidence type="ECO:0000313" key="3">
    <source>
        <dbReference type="Proteomes" id="UP001470230"/>
    </source>
</evidence>
<dbReference type="EMBL" id="JAPFFF010000003">
    <property type="protein sequence ID" value="KAK8894483.1"/>
    <property type="molecule type" value="Genomic_DNA"/>
</dbReference>
<proteinExistence type="predicted"/>
<evidence type="ECO:0000313" key="2">
    <source>
        <dbReference type="EMBL" id="KAK8894483.1"/>
    </source>
</evidence>
<feature type="region of interest" description="Disordered" evidence="1">
    <location>
        <begin position="158"/>
        <end position="183"/>
    </location>
</feature>
<feature type="region of interest" description="Disordered" evidence="1">
    <location>
        <begin position="209"/>
        <end position="237"/>
    </location>
</feature>
<accession>A0ABR2KUJ2</accession>
<organism evidence="2 3">
    <name type="scientific">Tritrichomonas musculus</name>
    <dbReference type="NCBI Taxonomy" id="1915356"/>
    <lineage>
        <taxon>Eukaryota</taxon>
        <taxon>Metamonada</taxon>
        <taxon>Parabasalia</taxon>
        <taxon>Tritrichomonadida</taxon>
        <taxon>Tritrichomonadidae</taxon>
        <taxon>Tritrichomonas</taxon>
    </lineage>
</organism>
<sequence length="246" mass="28078">MSAKTSNKAQGQTFINRKDPLPDLSFQDIKVVFANSPSINPATTVVMSIPYYYDLLSPQGIRDWNAQRASSIEQENVTTIRKDSFTKPVSFKTVIQPADEFNSIDQKVNEIKQYATIIEQDLDDLGIPQLTEQPHVEPLFQEYTHHTKRVRIYDLDTDDQSENAEGKSALASSQTKQFSKPKISSTILDSTERAREKVKIAETKLVKSGFSQRKKSDDKKNRPIANEERGKYNWGRINQLMQEDSF</sequence>
<protein>
    <submittedName>
        <fullName evidence="2">Uncharacterized protein</fullName>
    </submittedName>
</protein>
<feature type="compositionally biased region" description="Basic and acidic residues" evidence="1">
    <location>
        <begin position="214"/>
        <end position="231"/>
    </location>
</feature>
<comment type="caution">
    <text evidence="2">The sequence shown here is derived from an EMBL/GenBank/DDBJ whole genome shotgun (WGS) entry which is preliminary data.</text>
</comment>
<keyword evidence="3" id="KW-1185">Reference proteome</keyword>
<name>A0ABR2KUJ2_9EUKA</name>
<dbReference type="Proteomes" id="UP001470230">
    <property type="component" value="Unassembled WGS sequence"/>
</dbReference>
<feature type="compositionally biased region" description="Polar residues" evidence="1">
    <location>
        <begin position="170"/>
        <end position="183"/>
    </location>
</feature>
<reference evidence="2 3" key="1">
    <citation type="submission" date="2024-04" db="EMBL/GenBank/DDBJ databases">
        <title>Tritrichomonas musculus Genome.</title>
        <authorList>
            <person name="Alves-Ferreira E."/>
            <person name="Grigg M."/>
            <person name="Lorenzi H."/>
            <person name="Galac M."/>
        </authorList>
    </citation>
    <scope>NUCLEOTIDE SEQUENCE [LARGE SCALE GENOMIC DNA]</scope>
    <source>
        <strain evidence="2 3">EAF2021</strain>
    </source>
</reference>
<gene>
    <name evidence="2" type="ORF">M9Y10_022917</name>
</gene>